<evidence type="ECO:0000256" key="2">
    <source>
        <dbReference type="ARBA" id="ARBA00022898"/>
    </source>
</evidence>
<gene>
    <name evidence="4" type="ORF">HC175_19135</name>
</gene>
<dbReference type="InterPro" id="IPR001216">
    <property type="entry name" value="P-phosphate_BS"/>
</dbReference>
<dbReference type="SUPFAM" id="SSF53686">
    <property type="entry name" value="Tryptophan synthase beta subunit-like PLP-dependent enzymes"/>
    <property type="match status" value="1"/>
</dbReference>
<protein>
    <submittedName>
        <fullName evidence="4">Pyridoxal-phosphate dependent enzyme</fullName>
    </submittedName>
</protein>
<comment type="caution">
    <text evidence="4">The sequence shown here is derived from an EMBL/GenBank/DDBJ whole genome shotgun (WGS) entry which is preliminary data.</text>
</comment>
<sequence>MNNTVLDLIGNTPLVKAQKLVTNPRVELYFKLEGQNPGGSVKDRPAYNMI</sequence>
<proteinExistence type="predicted"/>
<dbReference type="EMBL" id="JAAVJR010000736">
    <property type="protein sequence ID" value="NJW55029.1"/>
    <property type="molecule type" value="Genomic_DNA"/>
</dbReference>
<name>A0ABX1D6Y7_9FLAO</name>
<dbReference type="Gene3D" id="3.40.50.1100">
    <property type="match status" value="2"/>
</dbReference>
<reference evidence="4 5" key="1">
    <citation type="submission" date="2020-03" db="EMBL/GenBank/DDBJ databases">
        <title>Salinimicrobium sp. nov, isolated from SCS.</title>
        <authorList>
            <person name="Cao W.R."/>
        </authorList>
    </citation>
    <scope>NUCLEOTIDE SEQUENCE [LARGE SCALE GENOMIC DNA]</scope>
    <source>
        <strain evidence="5">J15B91</strain>
    </source>
</reference>
<dbReference type="Proteomes" id="UP000703674">
    <property type="component" value="Unassembled WGS sequence"/>
</dbReference>
<dbReference type="InterPro" id="IPR001926">
    <property type="entry name" value="TrpB-like_PALP"/>
</dbReference>
<dbReference type="PROSITE" id="PS00901">
    <property type="entry name" value="CYS_SYNTHASE"/>
    <property type="match status" value="1"/>
</dbReference>
<evidence type="ECO:0000256" key="1">
    <source>
        <dbReference type="ARBA" id="ARBA00001933"/>
    </source>
</evidence>
<feature type="domain" description="Tryptophan synthase beta chain-like PALP" evidence="3">
    <location>
        <begin position="6"/>
        <end position="50"/>
    </location>
</feature>
<dbReference type="RefSeq" id="WP_168139752.1">
    <property type="nucleotide sequence ID" value="NZ_JAAVJR010000736.1"/>
</dbReference>
<evidence type="ECO:0000313" key="5">
    <source>
        <dbReference type="Proteomes" id="UP000703674"/>
    </source>
</evidence>
<feature type="non-terminal residue" evidence="4">
    <location>
        <position position="50"/>
    </location>
</feature>
<dbReference type="InterPro" id="IPR036052">
    <property type="entry name" value="TrpB-like_PALP_sf"/>
</dbReference>
<dbReference type="Pfam" id="PF00291">
    <property type="entry name" value="PALP"/>
    <property type="match status" value="1"/>
</dbReference>
<evidence type="ECO:0000313" key="4">
    <source>
        <dbReference type="EMBL" id="NJW55029.1"/>
    </source>
</evidence>
<comment type="cofactor">
    <cofactor evidence="1">
        <name>pyridoxal 5'-phosphate</name>
        <dbReference type="ChEBI" id="CHEBI:597326"/>
    </cofactor>
</comment>
<organism evidence="4 5">
    <name type="scientific">Salinimicrobium oceani</name>
    <dbReference type="NCBI Taxonomy" id="2722702"/>
    <lineage>
        <taxon>Bacteria</taxon>
        <taxon>Pseudomonadati</taxon>
        <taxon>Bacteroidota</taxon>
        <taxon>Flavobacteriia</taxon>
        <taxon>Flavobacteriales</taxon>
        <taxon>Flavobacteriaceae</taxon>
        <taxon>Salinimicrobium</taxon>
    </lineage>
</organism>
<accession>A0ABX1D6Y7</accession>
<keyword evidence="5" id="KW-1185">Reference proteome</keyword>
<dbReference type="PANTHER" id="PTHR10314">
    <property type="entry name" value="CYSTATHIONINE BETA-SYNTHASE"/>
    <property type="match status" value="1"/>
</dbReference>
<keyword evidence="2" id="KW-0663">Pyridoxal phosphate</keyword>
<dbReference type="InterPro" id="IPR050214">
    <property type="entry name" value="Cys_Synth/Cystath_Beta-Synth"/>
</dbReference>
<evidence type="ECO:0000259" key="3">
    <source>
        <dbReference type="Pfam" id="PF00291"/>
    </source>
</evidence>